<proteinExistence type="predicted"/>
<sequence length="64" mass="6919">MQSATTKPIALQRFRPATGQFLSVHEEGIAVHTQRATNRATMSPAVTYVDLADESAAVMAAWSE</sequence>
<evidence type="ECO:0000313" key="1">
    <source>
        <dbReference type="EMBL" id="OBA87003.1"/>
    </source>
</evidence>
<protein>
    <submittedName>
        <fullName evidence="1">Uncharacterized protein</fullName>
    </submittedName>
</protein>
<organism evidence="1 2">
    <name type="scientific">Mycolicibacterium mucogenicum</name>
    <name type="common">Mycobacterium mucogenicum</name>
    <dbReference type="NCBI Taxonomy" id="56689"/>
    <lineage>
        <taxon>Bacteria</taxon>
        <taxon>Bacillati</taxon>
        <taxon>Actinomycetota</taxon>
        <taxon>Actinomycetes</taxon>
        <taxon>Mycobacteriales</taxon>
        <taxon>Mycobacteriaceae</taxon>
        <taxon>Mycolicibacterium</taxon>
    </lineage>
</organism>
<comment type="caution">
    <text evidence="1">The sequence shown here is derived from an EMBL/GenBank/DDBJ whole genome shotgun (WGS) entry which is preliminary data.</text>
</comment>
<gene>
    <name evidence="1" type="ORF">A5642_21485</name>
</gene>
<accession>A0A1A0MQE0</accession>
<dbReference type="Proteomes" id="UP000093962">
    <property type="component" value="Unassembled WGS sequence"/>
</dbReference>
<dbReference type="EMBL" id="LZSF01000132">
    <property type="protein sequence ID" value="OBA87003.1"/>
    <property type="molecule type" value="Genomic_DNA"/>
</dbReference>
<dbReference type="AlphaFoldDB" id="A0A1A0MQE0"/>
<name>A0A1A0MQE0_MYCMU</name>
<reference evidence="1 2" key="1">
    <citation type="submission" date="2016-06" db="EMBL/GenBank/DDBJ databases">
        <authorList>
            <person name="Kjaerup R.B."/>
            <person name="Dalgaard T.S."/>
            <person name="Juul-Madsen H.R."/>
        </authorList>
    </citation>
    <scope>NUCLEOTIDE SEQUENCE [LARGE SCALE GENOMIC DNA]</scope>
    <source>
        <strain evidence="1 2">1199456.5</strain>
    </source>
</reference>
<evidence type="ECO:0000313" key="2">
    <source>
        <dbReference type="Proteomes" id="UP000093962"/>
    </source>
</evidence>